<evidence type="ECO:0000256" key="6">
    <source>
        <dbReference type="ARBA" id="ARBA00022485"/>
    </source>
</evidence>
<proteinExistence type="inferred from homology"/>
<sequence length="694" mass="79665">MRVFTYEPTTSTPPGLAFRQQTQNGALENMMMKRYIYQVSGLRPLSRAISGEACKANTKTLRMRIPRPVSRYTENEPATNSQNVPVESVDQEKVIVKPFNENFAFQTELLQVTPSKTVPVQESQPALAPAISSKYLPTDQSNLLPYENFPDGLDTPINVYNSIRRPSGPYVQENRLSVTSLLTERWCELKEFYRDFVIGKEERPTEAMKRGSEEHEKLELTSHTVSVHDLELGEEDKATTVTTDKDGVRRLNLKLDDTTDVPLIKLPEKLEHIENDDAALQEKYLESKNLLLKYLSKDRLNEFEKRAFEWNKNISRLCSLLKYGESREILVHGMIRPSTLAFLGFKDVPYASDESEFDKDILVSGIIDHLVLESALTNGISEYQKTLTRKLLRDIDDKPVQNDRGAFDMNRFIAAVQSTTAEDGWNNSNLARPRLRIVVKDIKTRRWKNLPRQDRVRRSSKYQVMYYRKFLGLLSGEFASNRYAPQEQETNPGEFGYLMMLANAKKRGFDVDQPIRPELALVLSLNNQYLEQDLLRLQKGQSLGFMPYDAHGGDQSVGYSLSGLSMMVQNYNNQTTSQLDSLILERVDSGLFTEWKRPLTLRTLAARMAQLYSLLQPLLSERCAVEYVANGSPFVQLKFDYDENALNKTTVSSMQYWLGLRPPKPVSKNETKIYCSYCDFRPNCKWYLDQQPTN</sequence>
<organism evidence="12 13">
    <name type="scientific">Kuraishia capsulata CBS 1993</name>
    <dbReference type="NCBI Taxonomy" id="1382522"/>
    <lineage>
        <taxon>Eukaryota</taxon>
        <taxon>Fungi</taxon>
        <taxon>Dikarya</taxon>
        <taxon>Ascomycota</taxon>
        <taxon>Saccharomycotina</taxon>
        <taxon>Pichiomycetes</taxon>
        <taxon>Pichiales</taxon>
        <taxon>Pichiaceae</taxon>
        <taxon>Kuraishia</taxon>
    </lineage>
</organism>
<evidence type="ECO:0000256" key="7">
    <source>
        <dbReference type="ARBA" id="ARBA00022722"/>
    </source>
</evidence>
<evidence type="ECO:0000256" key="1">
    <source>
        <dbReference type="ARBA" id="ARBA00001946"/>
    </source>
</evidence>
<dbReference type="PANTHER" id="PTHR14464:SF4">
    <property type="entry name" value="EXONUCLEASE V"/>
    <property type="match status" value="1"/>
</dbReference>
<keyword evidence="6" id="KW-0479">Metal-binding</keyword>
<dbReference type="GO" id="GO:0051539">
    <property type="term" value="F:4 iron, 4 sulfur cluster binding"/>
    <property type="evidence" value="ECO:0007669"/>
    <property type="project" value="UniProtKB-KW"/>
</dbReference>
<dbReference type="EMBL" id="HG793125">
    <property type="protein sequence ID" value="CDK24754.1"/>
    <property type="molecule type" value="Genomic_DNA"/>
</dbReference>
<dbReference type="GO" id="GO:0005634">
    <property type="term" value="C:nucleus"/>
    <property type="evidence" value="ECO:0007669"/>
    <property type="project" value="TreeGrafter"/>
</dbReference>
<dbReference type="OrthoDB" id="354769at2759"/>
<dbReference type="GO" id="GO:0005739">
    <property type="term" value="C:mitochondrion"/>
    <property type="evidence" value="ECO:0007669"/>
    <property type="project" value="TreeGrafter"/>
</dbReference>
<dbReference type="PANTHER" id="PTHR14464">
    <property type="entry name" value="EXONUCLEASE V"/>
    <property type="match status" value="1"/>
</dbReference>
<reference evidence="12" key="1">
    <citation type="submission" date="2013-12" db="EMBL/GenBank/DDBJ databases">
        <authorList>
            <person name="Genoscope - CEA"/>
        </authorList>
    </citation>
    <scope>NUCLEOTIDE SEQUENCE</scope>
    <source>
        <strain evidence="12">CBS 1993</strain>
    </source>
</reference>
<evidence type="ECO:0000256" key="5">
    <source>
        <dbReference type="ARBA" id="ARBA00013561"/>
    </source>
</evidence>
<dbReference type="AlphaFoldDB" id="W6MFS4"/>
<comment type="cofactor">
    <cofactor evidence="1">
        <name>Mg(2+)</name>
        <dbReference type="ChEBI" id="CHEBI:18420"/>
    </cofactor>
</comment>
<comment type="cofactor">
    <cofactor evidence="2">
        <name>[4Fe-4S] cluster</name>
        <dbReference type="ChEBI" id="CHEBI:49883"/>
    </cofactor>
</comment>
<comment type="similarity">
    <text evidence="3">Belongs to the EXO5 family.</text>
</comment>
<evidence type="ECO:0000256" key="2">
    <source>
        <dbReference type="ARBA" id="ARBA00001966"/>
    </source>
</evidence>
<gene>
    <name evidence="12" type="ORF">KUCA_T00000720001</name>
</gene>
<dbReference type="RefSeq" id="XP_022456769.1">
    <property type="nucleotide sequence ID" value="XM_022605286.1"/>
</dbReference>
<protein>
    <recommendedName>
        <fullName evidence="5">Exonuclease V, mitochondrial</fullName>
    </recommendedName>
    <alternativeName>
        <fullName evidence="11">Defects in morphology protein 1</fullName>
    </alternativeName>
</protein>
<evidence type="ECO:0000256" key="11">
    <source>
        <dbReference type="ARBA" id="ARBA00030412"/>
    </source>
</evidence>
<dbReference type="GeneID" id="34518157"/>
<evidence type="ECO:0000256" key="4">
    <source>
        <dbReference type="ARBA" id="ARBA00011245"/>
    </source>
</evidence>
<evidence type="ECO:0000256" key="3">
    <source>
        <dbReference type="ARBA" id="ARBA00009797"/>
    </source>
</evidence>
<keyword evidence="8" id="KW-0269">Exonuclease</keyword>
<reference evidence="12" key="2">
    <citation type="submission" date="2014-02" db="EMBL/GenBank/DDBJ databases">
        <title>Complete DNA sequence of /Kuraishia capsulata/ illustrates novel genomic features among budding yeasts (/Saccharomycotina/).</title>
        <authorList>
            <person name="Morales L."/>
            <person name="Noel B."/>
            <person name="Porcel B."/>
            <person name="Marcet-Houben M."/>
            <person name="Hullo M-F."/>
            <person name="Sacerdot C."/>
            <person name="Tekaia F."/>
            <person name="Leh-Louis V."/>
            <person name="Despons L."/>
            <person name="Khanna V."/>
            <person name="Aury J-M."/>
            <person name="Barbe V."/>
            <person name="Couloux A."/>
            <person name="Labadie K."/>
            <person name="Pelletier E."/>
            <person name="Souciet J-L."/>
            <person name="Boekhout T."/>
            <person name="Gabaldon T."/>
            <person name="Wincker P."/>
            <person name="Dujon B."/>
        </authorList>
    </citation>
    <scope>NUCLEOTIDE SEQUENCE</scope>
    <source>
        <strain evidence="12">CBS 1993</strain>
    </source>
</reference>
<keyword evidence="7" id="KW-0540">Nuclease</keyword>
<evidence type="ECO:0000313" key="12">
    <source>
        <dbReference type="EMBL" id="CDK24754.1"/>
    </source>
</evidence>
<evidence type="ECO:0000256" key="8">
    <source>
        <dbReference type="ARBA" id="ARBA00022839"/>
    </source>
</evidence>
<dbReference type="HOGENOM" id="CLU_019985_0_0_1"/>
<accession>W6MFS4</accession>
<keyword evidence="8" id="KW-0378">Hydrolase</keyword>
<dbReference type="Proteomes" id="UP000019384">
    <property type="component" value="Unassembled WGS sequence"/>
</dbReference>
<dbReference type="GO" id="GO:0036297">
    <property type="term" value="P:interstrand cross-link repair"/>
    <property type="evidence" value="ECO:0007669"/>
    <property type="project" value="TreeGrafter"/>
</dbReference>
<keyword evidence="9" id="KW-0408">Iron</keyword>
<comment type="subunit">
    <text evidence="4">Monomer.</text>
</comment>
<evidence type="ECO:0000256" key="10">
    <source>
        <dbReference type="ARBA" id="ARBA00023014"/>
    </source>
</evidence>
<evidence type="ECO:0000313" key="13">
    <source>
        <dbReference type="Proteomes" id="UP000019384"/>
    </source>
</evidence>
<dbReference type="InterPro" id="IPR019190">
    <property type="entry name" value="EXOV"/>
</dbReference>
<keyword evidence="10" id="KW-0411">Iron-sulfur</keyword>
<evidence type="ECO:0000256" key="9">
    <source>
        <dbReference type="ARBA" id="ARBA00023004"/>
    </source>
</evidence>
<keyword evidence="13" id="KW-1185">Reference proteome</keyword>
<dbReference type="GO" id="GO:0045145">
    <property type="term" value="F:single-stranded DNA 5'-3' DNA exonuclease activity"/>
    <property type="evidence" value="ECO:0007669"/>
    <property type="project" value="InterPro"/>
</dbReference>
<dbReference type="Pfam" id="PF09810">
    <property type="entry name" value="Exo5"/>
    <property type="match status" value="2"/>
</dbReference>
<keyword evidence="6" id="KW-0004">4Fe-4S</keyword>
<name>W6MFS4_9ASCO</name>